<name>A0AAV0J8N2_9ROSI</name>
<proteinExistence type="predicted"/>
<dbReference type="SUPFAM" id="SSF56801">
    <property type="entry name" value="Acetyl-CoA synthetase-like"/>
    <property type="match status" value="2"/>
</dbReference>
<protein>
    <recommendedName>
        <fullName evidence="1">AMP-dependent synthetase/ligase domain-containing protein</fullName>
    </recommendedName>
</protein>
<dbReference type="Pfam" id="PF00501">
    <property type="entry name" value="AMP-binding"/>
    <property type="match status" value="2"/>
</dbReference>
<dbReference type="Gene3D" id="3.40.50.12780">
    <property type="entry name" value="N-terminal domain of ligase-like"/>
    <property type="match status" value="2"/>
</dbReference>
<dbReference type="InterPro" id="IPR042099">
    <property type="entry name" value="ANL_N_sf"/>
</dbReference>
<organism evidence="2 3">
    <name type="scientific">Linum tenue</name>
    <dbReference type="NCBI Taxonomy" id="586396"/>
    <lineage>
        <taxon>Eukaryota</taxon>
        <taxon>Viridiplantae</taxon>
        <taxon>Streptophyta</taxon>
        <taxon>Embryophyta</taxon>
        <taxon>Tracheophyta</taxon>
        <taxon>Spermatophyta</taxon>
        <taxon>Magnoliopsida</taxon>
        <taxon>eudicotyledons</taxon>
        <taxon>Gunneridae</taxon>
        <taxon>Pentapetalae</taxon>
        <taxon>rosids</taxon>
        <taxon>fabids</taxon>
        <taxon>Malpighiales</taxon>
        <taxon>Linaceae</taxon>
        <taxon>Linum</taxon>
    </lineage>
</organism>
<dbReference type="InterPro" id="IPR020845">
    <property type="entry name" value="AMP-binding_CS"/>
</dbReference>
<dbReference type="GO" id="GO:0010025">
    <property type="term" value="P:wax biosynthetic process"/>
    <property type="evidence" value="ECO:0007669"/>
    <property type="project" value="TreeGrafter"/>
</dbReference>
<dbReference type="PANTHER" id="PTHR43272">
    <property type="entry name" value="LONG-CHAIN-FATTY-ACID--COA LIGASE"/>
    <property type="match status" value="1"/>
</dbReference>
<keyword evidence="3" id="KW-1185">Reference proteome</keyword>
<feature type="domain" description="AMP-dependent synthetase/ligase" evidence="1">
    <location>
        <begin position="52"/>
        <end position="119"/>
    </location>
</feature>
<comment type="caution">
    <text evidence="2">The sequence shown here is derived from an EMBL/GenBank/DDBJ whole genome shotgun (WGS) entry which is preliminary data.</text>
</comment>
<evidence type="ECO:0000313" key="3">
    <source>
        <dbReference type="Proteomes" id="UP001154282"/>
    </source>
</evidence>
<evidence type="ECO:0000259" key="1">
    <source>
        <dbReference type="Pfam" id="PF00501"/>
    </source>
</evidence>
<gene>
    <name evidence="2" type="ORF">LITE_LOCUS13078</name>
</gene>
<dbReference type="AlphaFoldDB" id="A0AAV0J8N2"/>
<dbReference type="InterPro" id="IPR000873">
    <property type="entry name" value="AMP-dep_synth/lig_dom"/>
</dbReference>
<dbReference type="GO" id="GO:0004467">
    <property type="term" value="F:long-chain fatty acid-CoA ligase activity"/>
    <property type="evidence" value="ECO:0007669"/>
    <property type="project" value="TreeGrafter"/>
</dbReference>
<dbReference type="GO" id="GO:0010143">
    <property type="term" value="P:cutin biosynthetic process"/>
    <property type="evidence" value="ECO:0007669"/>
    <property type="project" value="TreeGrafter"/>
</dbReference>
<dbReference type="PANTHER" id="PTHR43272:SF6">
    <property type="entry name" value="LONG CHAIN ACYL-COA SYNTHETASE 1"/>
    <property type="match status" value="1"/>
</dbReference>
<accession>A0AAV0J8N2</accession>
<dbReference type="GO" id="GO:0005783">
    <property type="term" value="C:endoplasmic reticulum"/>
    <property type="evidence" value="ECO:0007669"/>
    <property type="project" value="TreeGrafter"/>
</dbReference>
<dbReference type="Proteomes" id="UP001154282">
    <property type="component" value="Unassembled WGS sequence"/>
</dbReference>
<reference evidence="2" key="1">
    <citation type="submission" date="2022-08" db="EMBL/GenBank/DDBJ databases">
        <authorList>
            <person name="Gutierrez-Valencia J."/>
        </authorList>
    </citation>
    <scope>NUCLEOTIDE SEQUENCE</scope>
</reference>
<sequence>MMKLFAAAVEEGKAGENGKPSVGPVYRNLLSKNEFPSPDPDISTAWDLFSVSVKKYPDSKMLGWREFVNGKYGGYQWKTYKQANEEVLRIGSALRASGAEPGCRVGVYGANCPEWTVAMEVMCGAAMKSDSTLLLSFFLSFFHMNIIGSDMSFEIVTRLVLPTVWSVYLSMILLIRLIMYAKWGVSAGPNAVNFIIDHAEVDFVFVQDKKVNELLNPSCNAAGRLKAVVCFTSLTNEHKEKAAELGTKPYSWQEFLVMGKENPTEIVPPQPFNICTIMYTSGTSGDPKGVVLTHETVANFVRGMDLFMEQFEDKMTVDDVYLSFLPLAHILDRMIEEYFFSKGASVGYYHGDLNALRDDLMELKPTFLAGVPRVFEKIHEGMQEFLLHKLAWMNMGYKQKYSSPLADLLAFRKVKAKLGGRLRLIVSGGAPLSSEVEEFLRVTCCAFVVQGYGLTETCGPATLGFPDEMCMMGAVGAPAVYNEIRLEEVPDMGYNPLGEPPCGEICVKGKTMFAGYYKNPQLTTESIQDGWFHTGDIGQILPNGVIKVIDRKKNLIKLSQGEYIALEHLENVFGITPIVDDIWVYGDSFKPMLVAVVVLHEENAMKWANANGYKGSFLEICCLEQLRQHVLLELKSTGERNKLRGFEYIKGVILEAKPFDIEKDLVTATLKKKRNKLLKYYQAEIDGLYQKLGAQLGH</sequence>
<dbReference type="PROSITE" id="PS00455">
    <property type="entry name" value="AMP_BINDING"/>
    <property type="match status" value="1"/>
</dbReference>
<evidence type="ECO:0000313" key="2">
    <source>
        <dbReference type="EMBL" id="CAI0406053.1"/>
    </source>
</evidence>
<dbReference type="GO" id="GO:0016020">
    <property type="term" value="C:membrane"/>
    <property type="evidence" value="ECO:0007669"/>
    <property type="project" value="TreeGrafter"/>
</dbReference>
<feature type="domain" description="AMP-dependent synthetase/ligase" evidence="1">
    <location>
        <begin position="187"/>
        <end position="517"/>
    </location>
</feature>
<dbReference type="EMBL" id="CAMGYJ010000004">
    <property type="protein sequence ID" value="CAI0406053.1"/>
    <property type="molecule type" value="Genomic_DNA"/>
</dbReference>